<keyword evidence="6" id="KW-0411">Iron-sulfur</keyword>
<dbReference type="SUPFAM" id="SSF102114">
    <property type="entry name" value="Radical SAM enzymes"/>
    <property type="match status" value="1"/>
</dbReference>
<dbReference type="SMART" id="SM00729">
    <property type="entry name" value="Elp3"/>
    <property type="match status" value="1"/>
</dbReference>
<evidence type="ECO:0000313" key="9">
    <source>
        <dbReference type="EMBL" id="KML60459.1"/>
    </source>
</evidence>
<dbReference type="NCBIfam" id="TIGR03975">
    <property type="entry name" value="rSAM_ocin_1"/>
    <property type="match status" value="1"/>
</dbReference>
<dbReference type="GO" id="GO:0005829">
    <property type="term" value="C:cytosol"/>
    <property type="evidence" value="ECO:0007669"/>
    <property type="project" value="TreeGrafter"/>
</dbReference>
<proteinExistence type="predicted"/>
<dbReference type="EMBL" id="LDWR01000014">
    <property type="protein sequence ID" value="KML60459.1"/>
    <property type="molecule type" value="Genomic_DNA"/>
</dbReference>
<dbReference type="GO" id="GO:0003824">
    <property type="term" value="F:catalytic activity"/>
    <property type="evidence" value="ECO:0007669"/>
    <property type="project" value="InterPro"/>
</dbReference>
<keyword evidence="4" id="KW-0479">Metal-binding</keyword>
<dbReference type="GO" id="GO:0046872">
    <property type="term" value="F:metal ion binding"/>
    <property type="evidence" value="ECO:0007669"/>
    <property type="project" value="UniProtKB-KW"/>
</dbReference>
<dbReference type="RefSeq" id="WP_048244912.1">
    <property type="nucleotide sequence ID" value="NZ_LDWR01000014.1"/>
</dbReference>
<dbReference type="InterPro" id="IPR007197">
    <property type="entry name" value="rSAM"/>
</dbReference>
<dbReference type="SFLD" id="SFLDS00029">
    <property type="entry name" value="Radical_SAM"/>
    <property type="match status" value="1"/>
</dbReference>
<dbReference type="InterPro" id="IPR023984">
    <property type="entry name" value="rSAM_ocin_1"/>
</dbReference>
<evidence type="ECO:0000256" key="1">
    <source>
        <dbReference type="ARBA" id="ARBA00001966"/>
    </source>
</evidence>
<dbReference type="GO" id="GO:0031419">
    <property type="term" value="F:cobalamin binding"/>
    <property type="evidence" value="ECO:0007669"/>
    <property type="project" value="InterPro"/>
</dbReference>
<dbReference type="GO" id="GO:0051536">
    <property type="term" value="F:iron-sulfur cluster binding"/>
    <property type="evidence" value="ECO:0007669"/>
    <property type="project" value="UniProtKB-KW"/>
</dbReference>
<dbReference type="Gene3D" id="3.40.50.280">
    <property type="entry name" value="Cobalamin-binding domain"/>
    <property type="match status" value="1"/>
</dbReference>
<keyword evidence="5" id="KW-0408">Iron</keyword>
<dbReference type="InterPro" id="IPR051198">
    <property type="entry name" value="BchE-like"/>
</dbReference>
<dbReference type="Gene3D" id="3.80.30.20">
    <property type="entry name" value="tm_1862 like domain"/>
    <property type="match status" value="1"/>
</dbReference>
<dbReference type="PANTHER" id="PTHR43409">
    <property type="entry name" value="ANAEROBIC MAGNESIUM-PROTOPORPHYRIN IX MONOMETHYL ESTER CYCLASE-RELATED"/>
    <property type="match status" value="1"/>
</dbReference>
<dbReference type="SFLD" id="SFLDG01082">
    <property type="entry name" value="B12-binding_domain_containing"/>
    <property type="match status" value="1"/>
</dbReference>
<evidence type="ECO:0000259" key="8">
    <source>
        <dbReference type="PROSITE" id="PS51918"/>
    </source>
</evidence>
<dbReference type="PROSITE" id="PS51332">
    <property type="entry name" value="B12_BINDING"/>
    <property type="match status" value="1"/>
</dbReference>
<feature type="domain" description="Radical SAM core" evidence="8">
    <location>
        <begin position="287"/>
        <end position="520"/>
    </location>
</feature>
<keyword evidence="2" id="KW-0963">Cytoplasm</keyword>
<dbReference type="PROSITE" id="PS51918">
    <property type="entry name" value="RADICAL_SAM"/>
    <property type="match status" value="1"/>
</dbReference>
<accession>A0A0J5X0C5</accession>
<evidence type="ECO:0000256" key="5">
    <source>
        <dbReference type="ARBA" id="ARBA00023004"/>
    </source>
</evidence>
<sequence length="684" mass="75597">MTRGPEAAADAPLPGVDIVLVNMPYAGVERPSISIGLLHRILTDAGFSVRSDYANVRFAERIGIQAYQFIDITRSEDVVGEWTFRQAAFPDYQPDDDAYLAQLLERLIMLPESRERLGLDGLRRMLHDMRDAANRFVTDTANRILEMQPRIVGCSSTFQQHLASLALLRRIKEMSPGTVTMMGGANCETVMGRTTHRNFAWVDYVASGEADSIIAHVVGRILRAKPGAVPYGLPDAILTPRHRTAGYPVDPGSNDGVPRHSSPSIEHLATPAFGDYFDTLRDSALAALIDPGLPVETSRGCWWGQKKHCTFCGLNGGGMAYRSRSAERVLGQFDELSASYGIRKFEVVDNILDMRHFETLLPQLQGRGFRLFYETKSNLRRDHVAALAAAGVTWIQPGIESLHSRVLALMDKGAQAWMNVQLLKWSREFGLRLSWSLLFGFPGEDDADYQVMADMVPKICHMQPPGGMIHIRFDRYSPYHGKAADYGLELVPARLLQYVYPLSPADLMDQSYFFEERGVADLGRNLSVGLTLERPGADALRKALVAWSRAFWSGMPAVLCEEPDGAGLRLLDTRPLAAERQVRLDGAAAAILRLCDGARNTATLPEKLRSDGRFAGTDEQIADALAFLLERAYAIELDGRILSLTLKGDLPSLPDGSEFPGGFVWRPDYTTGKVAARPETAVEE</sequence>
<reference evidence="9 10" key="1">
    <citation type="submission" date="2015-05" db="EMBL/GenBank/DDBJ databases">
        <title>Draft genome of Burkholderia cepacia LK29.</title>
        <authorList>
            <person name="Chan X.Y."/>
        </authorList>
    </citation>
    <scope>NUCLEOTIDE SEQUENCE [LARGE SCALE GENOMIC DNA]</scope>
    <source>
        <strain evidence="9 10">LK29</strain>
    </source>
</reference>
<name>A0A0J5X0C5_BURCE</name>
<dbReference type="PATRIC" id="fig|292.27.peg.1325"/>
<organism evidence="9 10">
    <name type="scientific">Burkholderia cepacia</name>
    <name type="common">Pseudomonas cepacia</name>
    <dbReference type="NCBI Taxonomy" id="292"/>
    <lineage>
        <taxon>Bacteria</taxon>
        <taxon>Pseudomonadati</taxon>
        <taxon>Pseudomonadota</taxon>
        <taxon>Betaproteobacteria</taxon>
        <taxon>Burkholderiales</taxon>
        <taxon>Burkholderiaceae</taxon>
        <taxon>Burkholderia</taxon>
        <taxon>Burkholderia cepacia complex</taxon>
    </lineage>
</organism>
<dbReference type="Proteomes" id="UP000036338">
    <property type="component" value="Unassembled WGS sequence"/>
</dbReference>
<evidence type="ECO:0000256" key="4">
    <source>
        <dbReference type="ARBA" id="ARBA00022723"/>
    </source>
</evidence>
<keyword evidence="3" id="KW-0949">S-adenosyl-L-methionine</keyword>
<dbReference type="InterPro" id="IPR023404">
    <property type="entry name" value="rSAM_horseshoe"/>
</dbReference>
<evidence type="ECO:0000259" key="7">
    <source>
        <dbReference type="PROSITE" id="PS51332"/>
    </source>
</evidence>
<dbReference type="InterPro" id="IPR058240">
    <property type="entry name" value="rSAM_sf"/>
</dbReference>
<dbReference type="PANTHER" id="PTHR43409:SF7">
    <property type="entry name" value="BLL1977 PROTEIN"/>
    <property type="match status" value="1"/>
</dbReference>
<dbReference type="SFLD" id="SFLDF00324">
    <property type="entry name" value="bacteriocin_maturation"/>
    <property type="match status" value="1"/>
</dbReference>
<gene>
    <name evidence="9" type="ORF">VL15_08690</name>
</gene>
<dbReference type="InterPro" id="IPR006158">
    <property type="entry name" value="Cobalamin-bd"/>
</dbReference>
<protein>
    <submittedName>
        <fullName evidence="9">Uncharacterized protein</fullName>
    </submittedName>
</protein>
<comment type="cofactor">
    <cofactor evidence="1">
        <name>[4Fe-4S] cluster</name>
        <dbReference type="ChEBI" id="CHEBI:49883"/>
    </cofactor>
</comment>
<dbReference type="InterPro" id="IPR006638">
    <property type="entry name" value="Elp3/MiaA/NifB-like_rSAM"/>
</dbReference>
<evidence type="ECO:0000256" key="3">
    <source>
        <dbReference type="ARBA" id="ARBA00022691"/>
    </source>
</evidence>
<dbReference type="AlphaFoldDB" id="A0A0J5X0C5"/>
<dbReference type="Pfam" id="PF04055">
    <property type="entry name" value="Radical_SAM"/>
    <property type="match status" value="1"/>
</dbReference>
<evidence type="ECO:0000313" key="10">
    <source>
        <dbReference type="Proteomes" id="UP000036338"/>
    </source>
</evidence>
<feature type="domain" description="B12-binding" evidence="7">
    <location>
        <begin position="122"/>
        <end position="228"/>
    </location>
</feature>
<comment type="caution">
    <text evidence="9">The sequence shown here is derived from an EMBL/GenBank/DDBJ whole genome shotgun (WGS) entry which is preliminary data.</text>
</comment>
<evidence type="ECO:0000256" key="6">
    <source>
        <dbReference type="ARBA" id="ARBA00023014"/>
    </source>
</evidence>
<evidence type="ECO:0000256" key="2">
    <source>
        <dbReference type="ARBA" id="ARBA00022490"/>
    </source>
</evidence>